<dbReference type="Proteomes" id="UP000660262">
    <property type="component" value="Unassembled WGS sequence"/>
</dbReference>
<feature type="region of interest" description="Disordered" evidence="1">
    <location>
        <begin position="123"/>
        <end position="189"/>
    </location>
</feature>
<feature type="region of interest" description="Disordered" evidence="1">
    <location>
        <begin position="244"/>
        <end position="263"/>
    </location>
</feature>
<dbReference type="EMBL" id="BNJQ01000011">
    <property type="protein sequence ID" value="GHP05901.1"/>
    <property type="molecule type" value="Genomic_DNA"/>
</dbReference>
<comment type="caution">
    <text evidence="2">The sequence shown here is derived from an EMBL/GenBank/DDBJ whole genome shotgun (WGS) entry which is preliminary data.</text>
</comment>
<proteinExistence type="predicted"/>
<accession>A0A830HK08</accession>
<sequence>MRKFDNNSALAGAERFKVTAQPRWVLRRKCYSTVDSTVVGSVLDPVVTTKHRAPESPAWKAPWQTASGFAPSTPQAQISNFLTTAKKYDALVSTLPRPGGMMPAEARIYSKPAPPQPVNMKHIGRGFRYDAPPAASTPPLPLASPKRAPPDLPVVVQRPPPLYKSPRKEPASSALRAPSPTVMDSPSKNVSFAETPRGLKGARATALSPVNPSMGMREELGRPSAVAALPGVGAAVMQSRADAWGGGSTWSRGSTGFGQTGLF</sequence>
<evidence type="ECO:0000256" key="1">
    <source>
        <dbReference type="SAM" id="MobiDB-lite"/>
    </source>
</evidence>
<reference evidence="2" key="1">
    <citation type="submission" date="2020-10" db="EMBL/GenBank/DDBJ databases">
        <title>Unveiling of a novel bifunctional photoreceptor, Dualchrome1, isolated from a cosmopolitan green alga.</title>
        <authorList>
            <person name="Suzuki S."/>
            <person name="Kawachi M."/>
        </authorList>
    </citation>
    <scope>NUCLEOTIDE SEQUENCE</scope>
    <source>
        <strain evidence="2">NIES 2893</strain>
    </source>
</reference>
<dbReference type="AlphaFoldDB" id="A0A830HK08"/>
<keyword evidence="3" id="KW-1185">Reference proteome</keyword>
<gene>
    <name evidence="2" type="ORF">PPROV_000464800</name>
</gene>
<evidence type="ECO:0000313" key="2">
    <source>
        <dbReference type="EMBL" id="GHP05901.1"/>
    </source>
</evidence>
<organism evidence="2 3">
    <name type="scientific">Pycnococcus provasolii</name>
    <dbReference type="NCBI Taxonomy" id="41880"/>
    <lineage>
        <taxon>Eukaryota</taxon>
        <taxon>Viridiplantae</taxon>
        <taxon>Chlorophyta</taxon>
        <taxon>Pseudoscourfieldiophyceae</taxon>
        <taxon>Pseudoscourfieldiales</taxon>
        <taxon>Pycnococcaceae</taxon>
        <taxon>Pycnococcus</taxon>
    </lineage>
</organism>
<protein>
    <submittedName>
        <fullName evidence="2">Uncharacterized protein</fullName>
    </submittedName>
</protein>
<evidence type="ECO:0000313" key="3">
    <source>
        <dbReference type="Proteomes" id="UP000660262"/>
    </source>
</evidence>
<name>A0A830HK08_9CHLO</name>